<dbReference type="AlphaFoldDB" id="A0A426ZPK8"/>
<dbReference type="GO" id="GO:1990180">
    <property type="term" value="P:mitochondrial tRNA 3'-end processing"/>
    <property type="evidence" value="ECO:0007669"/>
    <property type="project" value="TreeGrafter"/>
</dbReference>
<dbReference type="GO" id="GO:0042781">
    <property type="term" value="F:3'-tRNA processing endoribonuclease activity"/>
    <property type="evidence" value="ECO:0007669"/>
    <property type="project" value="InterPro"/>
</dbReference>
<evidence type="ECO:0000313" key="10">
    <source>
        <dbReference type="EMBL" id="RRT65919.1"/>
    </source>
</evidence>
<dbReference type="GO" id="GO:0046872">
    <property type="term" value="F:metal ion binding"/>
    <property type="evidence" value="ECO:0007669"/>
    <property type="project" value="UniProtKB-KW"/>
</dbReference>
<name>A0A426ZPK8_ENSVE</name>
<dbReference type="Pfam" id="PF13691">
    <property type="entry name" value="Lactamase_B_4"/>
    <property type="match status" value="1"/>
</dbReference>
<evidence type="ECO:0000256" key="7">
    <source>
        <dbReference type="ARBA" id="ARBA00022833"/>
    </source>
</evidence>
<evidence type="ECO:0000256" key="3">
    <source>
        <dbReference type="ARBA" id="ARBA00022722"/>
    </source>
</evidence>
<dbReference type="GO" id="GO:0005739">
    <property type="term" value="C:mitochondrion"/>
    <property type="evidence" value="ECO:0007669"/>
    <property type="project" value="TreeGrafter"/>
</dbReference>
<reference evidence="10 11" key="1">
    <citation type="journal article" date="2014" name="Agronomy (Basel)">
        <title>A Draft Genome Sequence for Ensete ventricosum, the Drought-Tolerant Tree Against Hunger.</title>
        <authorList>
            <person name="Harrison J."/>
            <person name="Moore K.A."/>
            <person name="Paszkiewicz K."/>
            <person name="Jones T."/>
            <person name="Grant M."/>
            <person name="Ambacheew D."/>
            <person name="Muzemil S."/>
            <person name="Studholme D.J."/>
        </authorList>
    </citation>
    <scope>NUCLEOTIDE SEQUENCE [LARGE SCALE GENOMIC DNA]</scope>
</reference>
<evidence type="ECO:0000256" key="8">
    <source>
        <dbReference type="SAM" id="MobiDB-lite"/>
    </source>
</evidence>
<evidence type="ECO:0000256" key="6">
    <source>
        <dbReference type="ARBA" id="ARBA00022801"/>
    </source>
</evidence>
<gene>
    <name evidence="10" type="ORF">B296_00015476</name>
</gene>
<organism evidence="10 11">
    <name type="scientific">Ensete ventricosum</name>
    <name type="common">Abyssinian banana</name>
    <name type="synonym">Musa ensete</name>
    <dbReference type="NCBI Taxonomy" id="4639"/>
    <lineage>
        <taxon>Eukaryota</taxon>
        <taxon>Viridiplantae</taxon>
        <taxon>Streptophyta</taxon>
        <taxon>Embryophyta</taxon>
        <taxon>Tracheophyta</taxon>
        <taxon>Spermatophyta</taxon>
        <taxon>Magnoliopsida</taxon>
        <taxon>Liliopsida</taxon>
        <taxon>Zingiberales</taxon>
        <taxon>Musaceae</taxon>
        <taxon>Ensete</taxon>
    </lineage>
</organism>
<evidence type="ECO:0000259" key="9">
    <source>
        <dbReference type="Pfam" id="PF13691"/>
    </source>
</evidence>
<dbReference type="Proteomes" id="UP000287651">
    <property type="component" value="Unassembled WGS sequence"/>
</dbReference>
<sequence length="285" mass="31502">MPPPSLRLLLFPSSSYPLSKSPFLGYSLSRSLFCIPRPPLKPRSPLTALCYSGARRRRSTGGGGASGGRKTSGGGGSRGGGVFHQRRRASTLREERDRARAPEMEGKEETLGFNKRRAEGRDKSDKPKALQLKSRKLNPVNTICYVQVKGFDFSFLFLFLILGTGMDTQDTSPSVLLFFDKQRFIFNAGEGLQRFCTEHKIKLSKVNIWGPSDLNYLVDAMRSFIPNAAMVHAHSFGVSVNGDGTMLSSSQFGKFQDPVTIIDDEVVRISSILLNPSYSNGMMYN</sequence>
<evidence type="ECO:0000256" key="5">
    <source>
        <dbReference type="ARBA" id="ARBA00022759"/>
    </source>
</evidence>
<keyword evidence="3" id="KW-0540">Nuclease</keyword>
<keyword evidence="5" id="KW-0255">Endonuclease</keyword>
<dbReference type="EMBL" id="AMZH03005630">
    <property type="protein sequence ID" value="RRT65919.1"/>
    <property type="molecule type" value="Genomic_DNA"/>
</dbReference>
<protein>
    <recommendedName>
        <fullName evidence="9">tRNase Z endonuclease domain-containing protein</fullName>
    </recommendedName>
</protein>
<dbReference type="PANTHER" id="PTHR12553:SF49">
    <property type="entry name" value="ZINC PHOSPHODIESTERASE ELAC PROTEIN 2"/>
    <property type="match status" value="1"/>
</dbReference>
<comment type="caution">
    <text evidence="10">The sequence shown here is derived from an EMBL/GenBank/DDBJ whole genome shotgun (WGS) entry which is preliminary data.</text>
</comment>
<keyword evidence="4" id="KW-0479">Metal-binding</keyword>
<feature type="region of interest" description="Disordered" evidence="8">
    <location>
        <begin position="55"/>
        <end position="130"/>
    </location>
</feature>
<keyword evidence="7" id="KW-0862">Zinc</keyword>
<evidence type="ECO:0000256" key="1">
    <source>
        <dbReference type="ARBA" id="ARBA00001947"/>
    </source>
</evidence>
<proteinExistence type="predicted"/>
<evidence type="ECO:0000256" key="2">
    <source>
        <dbReference type="ARBA" id="ARBA00022694"/>
    </source>
</evidence>
<accession>A0A426ZPK8</accession>
<keyword evidence="6" id="KW-0378">Hydrolase</keyword>
<dbReference type="InterPro" id="IPR047151">
    <property type="entry name" value="RNZ2-like"/>
</dbReference>
<dbReference type="InterPro" id="IPR027794">
    <property type="entry name" value="tRNase_Z_dom"/>
</dbReference>
<evidence type="ECO:0000256" key="4">
    <source>
        <dbReference type="ARBA" id="ARBA00022723"/>
    </source>
</evidence>
<dbReference type="PANTHER" id="PTHR12553">
    <property type="entry name" value="ZINC PHOSPHODIESTERASE ELAC PROTEIN 2"/>
    <property type="match status" value="1"/>
</dbReference>
<evidence type="ECO:0000313" key="11">
    <source>
        <dbReference type="Proteomes" id="UP000287651"/>
    </source>
</evidence>
<feature type="compositionally biased region" description="Basic and acidic residues" evidence="8">
    <location>
        <begin position="91"/>
        <end position="128"/>
    </location>
</feature>
<keyword evidence="2" id="KW-0819">tRNA processing</keyword>
<feature type="domain" description="tRNase Z endonuclease" evidence="9">
    <location>
        <begin position="165"/>
        <end position="207"/>
    </location>
</feature>
<comment type="cofactor">
    <cofactor evidence="1">
        <name>Zn(2+)</name>
        <dbReference type="ChEBI" id="CHEBI:29105"/>
    </cofactor>
</comment>
<feature type="compositionally biased region" description="Gly residues" evidence="8">
    <location>
        <begin position="60"/>
        <end position="82"/>
    </location>
</feature>